<feature type="domain" description="RNase H type-1" evidence="1">
    <location>
        <begin position="1"/>
        <end position="73"/>
    </location>
</feature>
<evidence type="ECO:0000259" key="1">
    <source>
        <dbReference type="Pfam" id="PF13456"/>
    </source>
</evidence>
<dbReference type="Gene3D" id="3.30.420.10">
    <property type="entry name" value="Ribonuclease H-like superfamily/Ribonuclease H"/>
    <property type="match status" value="1"/>
</dbReference>
<organism evidence="2 3">
    <name type="scientific">Gossypium hirsutum</name>
    <name type="common">Upland cotton</name>
    <name type="synonym">Gossypium mexicanum</name>
    <dbReference type="NCBI Taxonomy" id="3635"/>
    <lineage>
        <taxon>Eukaryota</taxon>
        <taxon>Viridiplantae</taxon>
        <taxon>Streptophyta</taxon>
        <taxon>Embryophyta</taxon>
        <taxon>Tracheophyta</taxon>
        <taxon>Spermatophyta</taxon>
        <taxon>Magnoliopsida</taxon>
        <taxon>eudicotyledons</taxon>
        <taxon>Gunneridae</taxon>
        <taxon>Pentapetalae</taxon>
        <taxon>rosids</taxon>
        <taxon>malvids</taxon>
        <taxon>Malvales</taxon>
        <taxon>Malvaceae</taxon>
        <taxon>Malvoideae</taxon>
        <taxon>Gossypium</taxon>
    </lineage>
</organism>
<dbReference type="KEGG" id="ghi:107907701"/>
<dbReference type="PANTHER" id="PTHR48475">
    <property type="entry name" value="RIBONUCLEASE H"/>
    <property type="match status" value="1"/>
</dbReference>
<reference evidence="2" key="1">
    <citation type="journal article" date="2020" name="Nat. Genet.">
        <title>Genomic diversifications of five Gossypium allopolyploid species and their impact on cotton improvement.</title>
        <authorList>
            <person name="Chen Z.J."/>
            <person name="Sreedasyam A."/>
            <person name="Ando A."/>
            <person name="Song Q."/>
            <person name="De Santiago L.M."/>
            <person name="Hulse-Kemp A.M."/>
            <person name="Ding M."/>
            <person name="Ye W."/>
            <person name="Kirkbride R.C."/>
            <person name="Jenkins J."/>
            <person name="Plott C."/>
            <person name="Lovell J."/>
            <person name="Lin Y.M."/>
            <person name="Vaughn R."/>
            <person name="Liu B."/>
            <person name="Simpson S."/>
            <person name="Scheffler B.E."/>
            <person name="Wen L."/>
            <person name="Saski C.A."/>
            <person name="Grover C.E."/>
            <person name="Hu G."/>
            <person name="Conover J.L."/>
            <person name="Carlson J.W."/>
            <person name="Shu S."/>
            <person name="Boston L.B."/>
            <person name="Williams M."/>
            <person name="Peterson D.G."/>
            <person name="McGee K."/>
            <person name="Jones D.C."/>
            <person name="Wendel J.F."/>
            <person name="Stelly D.M."/>
            <person name="Grimwood J."/>
            <person name="Schmutz J."/>
        </authorList>
    </citation>
    <scope>NUCLEOTIDE SEQUENCE [LARGE SCALE GENOMIC DNA]</scope>
    <source>
        <strain evidence="2">cv. TM-1</strain>
    </source>
</reference>
<keyword evidence="2" id="KW-1185">Reference proteome</keyword>
<reference evidence="3" key="2">
    <citation type="submission" date="2025-08" db="UniProtKB">
        <authorList>
            <consortium name="RefSeq"/>
        </authorList>
    </citation>
    <scope>IDENTIFICATION</scope>
</reference>
<name>A0A1U8JJR4_GOSHI</name>
<proteinExistence type="predicted"/>
<accession>A0A1U8JJR4</accession>
<protein>
    <recommendedName>
        <fullName evidence="1">RNase H type-1 domain-containing protein</fullName>
    </recommendedName>
</protein>
<dbReference type="PANTHER" id="PTHR48475:SF1">
    <property type="entry name" value="RNASE H TYPE-1 DOMAIN-CONTAINING PROTEIN"/>
    <property type="match status" value="1"/>
</dbReference>
<dbReference type="GeneID" id="107907701"/>
<dbReference type="GO" id="GO:0004523">
    <property type="term" value="F:RNA-DNA hybrid ribonuclease activity"/>
    <property type="evidence" value="ECO:0007669"/>
    <property type="project" value="InterPro"/>
</dbReference>
<evidence type="ECO:0000313" key="3">
    <source>
        <dbReference type="RefSeq" id="XP_016690520.1"/>
    </source>
</evidence>
<dbReference type="PaxDb" id="3635-A0A1U8JJR4"/>
<sequence>MGIHAAIERKIKVLEVCEDSALVIYQLKGEWETIDPKLFEYRGLVLELIKEFDDITFYYLPLNKNQMANALATLVSMVKVKKQKDVKPIQMSIYEALAHCYNIEEEKDDRHWYHYIL</sequence>
<dbReference type="InterPro" id="IPR002156">
    <property type="entry name" value="RNaseH_domain"/>
</dbReference>
<gene>
    <name evidence="3" type="primary">LOC107907701</name>
</gene>
<dbReference type="RefSeq" id="XP_016690520.1">
    <property type="nucleotide sequence ID" value="XM_016835031.1"/>
</dbReference>
<dbReference type="InterPro" id="IPR012337">
    <property type="entry name" value="RNaseH-like_sf"/>
</dbReference>
<evidence type="ECO:0000313" key="2">
    <source>
        <dbReference type="Proteomes" id="UP000818029"/>
    </source>
</evidence>
<dbReference type="Proteomes" id="UP000818029">
    <property type="component" value="Chromosome D09"/>
</dbReference>
<dbReference type="SUPFAM" id="SSF53098">
    <property type="entry name" value="Ribonuclease H-like"/>
    <property type="match status" value="1"/>
</dbReference>
<dbReference type="InterPro" id="IPR036397">
    <property type="entry name" value="RNaseH_sf"/>
</dbReference>
<dbReference type="GO" id="GO:0003676">
    <property type="term" value="F:nucleic acid binding"/>
    <property type="evidence" value="ECO:0007669"/>
    <property type="project" value="InterPro"/>
</dbReference>
<dbReference type="AlphaFoldDB" id="A0A1U8JJR4"/>
<dbReference type="Pfam" id="PF13456">
    <property type="entry name" value="RVT_3"/>
    <property type="match status" value="1"/>
</dbReference>